<keyword evidence="2" id="KW-1185">Reference proteome</keyword>
<evidence type="ECO:0000313" key="1">
    <source>
        <dbReference type="EMBL" id="MCM2402085.1"/>
    </source>
</evidence>
<name>A0ABT0VC54_9HYPH</name>
<evidence type="ECO:0008006" key="3">
    <source>
        <dbReference type="Google" id="ProtNLM"/>
    </source>
</evidence>
<comment type="caution">
    <text evidence="1">The sequence shown here is derived from an EMBL/GenBank/DDBJ whole genome shotgun (WGS) entry which is preliminary data.</text>
</comment>
<protein>
    <recommendedName>
        <fullName evidence="3">Zorya protein ZorC EH domain-containing protein</fullName>
    </recommendedName>
</protein>
<dbReference type="EMBL" id="JAMQAY010000004">
    <property type="protein sequence ID" value="MCM2402085.1"/>
    <property type="molecule type" value="Genomic_DNA"/>
</dbReference>
<reference evidence="1 2" key="1">
    <citation type="submission" date="2022-06" db="EMBL/GenBank/DDBJ databases">
        <authorList>
            <person name="Sun Q."/>
        </authorList>
    </citation>
    <scope>NUCLEOTIDE SEQUENCE [LARGE SCALE GENOMIC DNA]</scope>
    <source>
        <strain evidence="1 2">S153</strain>
    </source>
</reference>
<gene>
    <name evidence="1" type="ORF">NBH20_13030</name>
</gene>
<accession>A0ABT0VC54</accession>
<evidence type="ECO:0000313" key="2">
    <source>
        <dbReference type="Proteomes" id="UP001155079"/>
    </source>
</evidence>
<dbReference type="Proteomes" id="UP001155079">
    <property type="component" value="Unassembled WGS sequence"/>
</dbReference>
<sequence>MELSFSRSRDHNWKIPASNGPIYRGHVRPQWRSLEHEVPVPTNFDVRDAAIEASRLILDLAPFNKLEFGKLLEVSPRLHPDDFNRLVDQIECWAPDANDEERADLLRDLRRHEVLHAYQNTLGEDCDASAVRRLEIALEPTTLTARHSWLFDRPHIEWRSLVEDEEVGRISWQQRDALVRSKRAEAIAEIREQMGDELAFEFALGVKCPDLVAQVLVTPDVPNSEVADWVARALLHRSGEAAATFLRQMLWISGFNDLKGVVEKLNQKGILDAAVVARRLVENLPGNRSGWEVAEELGAEAESTYWRTVSIRLWDDTPTNEVEFAIAKLLDAQRARSAFAAMSFWPDRLSPDWWERILQSVVNGEEADGPFPDAYHLDEVFKRLDGAENISNHRIASLELPFIPLLCRHGHRHHERALAVHRELARDPSLFVQFLCWQYRRRDGKEDPGQQGVPLDRQKFLAELAHHTLEGWNEVPGLGEDGEIVETAFNAWADEAMRQASEADRREVAETHFGALLARFARRRPWNNWLPMPILDFLDRSENSGLRDKFDLGVRNSRGVTTRGPYDGGEQERKLAQRYRSLANRYGNSHPRVSSVLTSVAESYEWDARRQDERAAVGERWHP</sequence>
<dbReference type="RefSeq" id="WP_250945361.1">
    <property type="nucleotide sequence ID" value="NZ_JAMQAY010000004.1"/>
</dbReference>
<organism evidence="1 2">
    <name type="scientific">Ciceribacter sichuanensis</name>
    <dbReference type="NCBI Taxonomy" id="2949647"/>
    <lineage>
        <taxon>Bacteria</taxon>
        <taxon>Pseudomonadati</taxon>
        <taxon>Pseudomonadota</taxon>
        <taxon>Alphaproteobacteria</taxon>
        <taxon>Hyphomicrobiales</taxon>
        <taxon>Rhizobiaceae</taxon>
        <taxon>Ciceribacter</taxon>
    </lineage>
</organism>
<proteinExistence type="predicted"/>